<gene>
    <name evidence="3" type="ORF">ACFFGS_03930</name>
</gene>
<accession>A0ABV6K2I2</accession>
<evidence type="ECO:0000256" key="2">
    <source>
        <dbReference type="RuleBase" id="RU362080"/>
    </source>
</evidence>
<dbReference type="RefSeq" id="WP_137644639.1">
    <property type="nucleotide sequence ID" value="NZ_BAABRM010000007.1"/>
</dbReference>
<name>A0ABV6K2I2_9LACO</name>
<dbReference type="InterPro" id="IPR036165">
    <property type="entry name" value="YefM-like_sf"/>
</dbReference>
<evidence type="ECO:0000313" key="3">
    <source>
        <dbReference type="EMBL" id="MFC0423274.1"/>
    </source>
</evidence>
<protein>
    <recommendedName>
        <fullName evidence="2">Antitoxin</fullName>
    </recommendedName>
</protein>
<proteinExistence type="inferred from homology"/>
<keyword evidence="4" id="KW-1185">Reference proteome</keyword>
<comment type="function">
    <text evidence="2">Antitoxin component of a type II toxin-antitoxin (TA) system.</text>
</comment>
<dbReference type="Gene3D" id="3.40.1620.10">
    <property type="entry name" value="YefM-like domain"/>
    <property type="match status" value="1"/>
</dbReference>
<comment type="similarity">
    <text evidence="1 2">Belongs to the phD/YefM antitoxin family.</text>
</comment>
<dbReference type="EMBL" id="JBHLUK010000024">
    <property type="protein sequence ID" value="MFC0423274.1"/>
    <property type="molecule type" value="Genomic_DNA"/>
</dbReference>
<sequence>MQKSYTPTSARNKLYGLLKQVAEEHKPVVIQQKDETLDTVIVPKDDWDAIQETLYLSETGTLAKVAEREKDDMAAMNVDDIDWDQL</sequence>
<comment type="caution">
    <text evidence="3">The sequence shown here is derived from an EMBL/GenBank/DDBJ whole genome shotgun (WGS) entry which is preliminary data.</text>
</comment>
<reference evidence="3 4" key="1">
    <citation type="submission" date="2024-09" db="EMBL/GenBank/DDBJ databases">
        <authorList>
            <person name="Sun Q."/>
            <person name="Mori K."/>
        </authorList>
    </citation>
    <scope>NUCLEOTIDE SEQUENCE [LARGE SCALE GENOMIC DNA]</scope>
    <source>
        <strain evidence="3 4">TBRC 4575</strain>
    </source>
</reference>
<dbReference type="Proteomes" id="UP001589855">
    <property type="component" value="Unassembled WGS sequence"/>
</dbReference>
<dbReference type="Pfam" id="PF02604">
    <property type="entry name" value="PhdYeFM_antitox"/>
    <property type="match status" value="1"/>
</dbReference>
<dbReference type="InterPro" id="IPR006442">
    <property type="entry name" value="Antitoxin_Phd/YefM"/>
</dbReference>
<evidence type="ECO:0000256" key="1">
    <source>
        <dbReference type="ARBA" id="ARBA00009981"/>
    </source>
</evidence>
<organism evidence="3 4">
    <name type="scientific">Lactiplantibacillus plajomi</name>
    <dbReference type="NCBI Taxonomy" id="1457217"/>
    <lineage>
        <taxon>Bacteria</taxon>
        <taxon>Bacillati</taxon>
        <taxon>Bacillota</taxon>
        <taxon>Bacilli</taxon>
        <taxon>Lactobacillales</taxon>
        <taxon>Lactobacillaceae</taxon>
        <taxon>Lactiplantibacillus</taxon>
    </lineage>
</organism>
<dbReference type="NCBIfam" id="TIGR01552">
    <property type="entry name" value="phd_fam"/>
    <property type="match status" value="1"/>
</dbReference>
<dbReference type="SUPFAM" id="SSF143120">
    <property type="entry name" value="YefM-like"/>
    <property type="match status" value="1"/>
</dbReference>
<evidence type="ECO:0000313" key="4">
    <source>
        <dbReference type="Proteomes" id="UP001589855"/>
    </source>
</evidence>